<dbReference type="Pfam" id="PF08240">
    <property type="entry name" value="ADH_N"/>
    <property type="match status" value="1"/>
</dbReference>
<comment type="similarity">
    <text evidence="4">Belongs to the zinc-containing alcohol dehydrogenase family.</text>
</comment>
<dbReference type="PROSITE" id="PS00059">
    <property type="entry name" value="ADH_ZINC"/>
    <property type="match status" value="1"/>
</dbReference>
<dbReference type="InterPro" id="IPR013149">
    <property type="entry name" value="ADH-like_C"/>
</dbReference>
<evidence type="ECO:0000313" key="6">
    <source>
        <dbReference type="EMBL" id="MEO1768997.1"/>
    </source>
</evidence>
<protein>
    <submittedName>
        <fullName evidence="6">L-iditol 2-dehydrogenase</fullName>
    </submittedName>
</protein>
<dbReference type="PANTHER" id="PTHR43401:SF2">
    <property type="entry name" value="L-THREONINE 3-DEHYDROGENASE"/>
    <property type="match status" value="1"/>
</dbReference>
<dbReference type="SUPFAM" id="SSF50129">
    <property type="entry name" value="GroES-like"/>
    <property type="match status" value="1"/>
</dbReference>
<dbReference type="InterPro" id="IPR011032">
    <property type="entry name" value="GroES-like_sf"/>
</dbReference>
<dbReference type="RefSeq" id="WP_207700752.1">
    <property type="nucleotide sequence ID" value="NZ_JAFREL020000001.1"/>
</dbReference>
<evidence type="ECO:0000313" key="7">
    <source>
        <dbReference type="Proteomes" id="UP000664357"/>
    </source>
</evidence>
<dbReference type="InterPro" id="IPR050129">
    <property type="entry name" value="Zn_alcohol_dh"/>
</dbReference>
<evidence type="ECO:0000256" key="1">
    <source>
        <dbReference type="ARBA" id="ARBA00022723"/>
    </source>
</evidence>
<sequence>MKALRKIKPGYGNMEIVDLNEISPTKGELKIRVLATGICGSDIHALKGEYNKQIPLTLGHEFVGEVVEVGENVTAFKQGDRLVSETTFEVCEKCEYCLAEEYNLCSQRKGIGTQVDGSFAEYVIVKAARCHLVPPEIDTKVAAMMEPLACCVHAVMEKSTIIPGEKIAVFGPGPIGMLLAAVLVSLDAEVFLIGITKDQKRLSLASQIGVQHIIDSQQQDLETYISEHTNEHGVDQVFECSGSPIAVLQAMKILKKKGRLIQEGLFAKDMNEINMSLLIHKELEYIGSRTQKPTSWKQSLAWLQEQKVDLTPIVTKTLPLDQWEEAFQLAMNGEELKVLMIP</sequence>
<dbReference type="Gene3D" id="3.40.50.720">
    <property type="entry name" value="NAD(P)-binding Rossmann-like Domain"/>
    <property type="match status" value="1"/>
</dbReference>
<keyword evidence="1 4" id="KW-0479">Metal-binding</keyword>
<evidence type="ECO:0000256" key="3">
    <source>
        <dbReference type="ARBA" id="ARBA00023002"/>
    </source>
</evidence>
<dbReference type="SUPFAM" id="SSF51735">
    <property type="entry name" value="NAD(P)-binding Rossmann-fold domains"/>
    <property type="match status" value="1"/>
</dbReference>
<keyword evidence="2 4" id="KW-0862">Zinc</keyword>
<keyword evidence="7" id="KW-1185">Reference proteome</keyword>
<feature type="domain" description="Enoyl reductase (ER)" evidence="5">
    <location>
        <begin position="12"/>
        <end position="340"/>
    </location>
</feature>
<dbReference type="EMBL" id="JAFREL020000001">
    <property type="protein sequence ID" value="MEO1768997.1"/>
    <property type="molecule type" value="Genomic_DNA"/>
</dbReference>
<gene>
    <name evidence="6" type="ORF">JZO67_000936</name>
</gene>
<reference evidence="6 7" key="2">
    <citation type="submission" date="2024-02" db="EMBL/GenBank/DDBJ databases">
        <title>The Genome Sequence of Enterococcus sp. DIV0159.</title>
        <authorList>
            <person name="Earl A."/>
            <person name="Manson A."/>
            <person name="Gilmore M."/>
            <person name="Sanders J."/>
            <person name="Shea T."/>
            <person name="Howe W."/>
            <person name="Livny J."/>
            <person name="Cuomo C."/>
            <person name="Neafsey D."/>
            <person name="Birren B."/>
        </authorList>
    </citation>
    <scope>NUCLEOTIDE SEQUENCE [LARGE SCALE GENOMIC DNA]</scope>
    <source>
        <strain evidence="6 7">665A</strain>
    </source>
</reference>
<dbReference type="InterPro" id="IPR002328">
    <property type="entry name" value="ADH_Zn_CS"/>
</dbReference>
<dbReference type="Pfam" id="PF00107">
    <property type="entry name" value="ADH_zinc_N"/>
    <property type="match status" value="1"/>
</dbReference>
<dbReference type="Proteomes" id="UP000664357">
    <property type="component" value="Unassembled WGS sequence"/>
</dbReference>
<accession>A0ABV0ENN9</accession>
<dbReference type="InterPro" id="IPR020843">
    <property type="entry name" value="ER"/>
</dbReference>
<evidence type="ECO:0000256" key="2">
    <source>
        <dbReference type="ARBA" id="ARBA00022833"/>
    </source>
</evidence>
<dbReference type="CDD" id="cd08258">
    <property type="entry name" value="Zn_ADH4"/>
    <property type="match status" value="1"/>
</dbReference>
<dbReference type="PANTHER" id="PTHR43401">
    <property type="entry name" value="L-THREONINE 3-DEHYDROGENASE"/>
    <property type="match status" value="1"/>
</dbReference>
<reference evidence="6 7" key="1">
    <citation type="submission" date="2021-03" db="EMBL/GenBank/DDBJ databases">
        <authorList>
            <person name="Gilmore M.S."/>
            <person name="Schwartzman J."/>
            <person name="Van Tyne D."/>
            <person name="Martin M."/>
            <person name="Earl A.M."/>
            <person name="Manson A.L."/>
            <person name="Straub T."/>
            <person name="Salamzade R."/>
            <person name="Saavedra J."/>
            <person name="Lebreton F."/>
            <person name="Prichula J."/>
            <person name="Schaufler K."/>
            <person name="Gaca A."/>
            <person name="Sgardioli B."/>
            <person name="Wagenaar J."/>
            <person name="Strong T."/>
        </authorList>
    </citation>
    <scope>NUCLEOTIDE SEQUENCE [LARGE SCALE GENOMIC DNA]</scope>
    <source>
        <strain evidence="6 7">665A</strain>
    </source>
</reference>
<keyword evidence="3" id="KW-0560">Oxidoreductase</keyword>
<dbReference type="InterPro" id="IPR013154">
    <property type="entry name" value="ADH-like_N"/>
</dbReference>
<dbReference type="InterPro" id="IPR036291">
    <property type="entry name" value="NAD(P)-bd_dom_sf"/>
</dbReference>
<comment type="cofactor">
    <cofactor evidence="4">
        <name>Zn(2+)</name>
        <dbReference type="ChEBI" id="CHEBI:29105"/>
    </cofactor>
</comment>
<proteinExistence type="inferred from homology"/>
<evidence type="ECO:0000259" key="5">
    <source>
        <dbReference type="SMART" id="SM00829"/>
    </source>
</evidence>
<organism evidence="6 7">
    <name type="scientific">Candidatus Enterococcus ferrettii</name>
    <dbReference type="NCBI Taxonomy" id="2815324"/>
    <lineage>
        <taxon>Bacteria</taxon>
        <taxon>Bacillati</taxon>
        <taxon>Bacillota</taxon>
        <taxon>Bacilli</taxon>
        <taxon>Lactobacillales</taxon>
        <taxon>Enterococcaceae</taxon>
        <taxon>Enterococcus</taxon>
    </lineage>
</organism>
<evidence type="ECO:0000256" key="4">
    <source>
        <dbReference type="RuleBase" id="RU361277"/>
    </source>
</evidence>
<name>A0ABV0ENN9_9ENTE</name>
<comment type="caution">
    <text evidence="6">The sequence shown here is derived from an EMBL/GenBank/DDBJ whole genome shotgun (WGS) entry which is preliminary data.</text>
</comment>
<dbReference type="Gene3D" id="3.90.180.10">
    <property type="entry name" value="Medium-chain alcohol dehydrogenases, catalytic domain"/>
    <property type="match status" value="1"/>
</dbReference>
<dbReference type="SMART" id="SM00829">
    <property type="entry name" value="PKS_ER"/>
    <property type="match status" value="1"/>
</dbReference>